<dbReference type="Pfam" id="PF14492">
    <property type="entry name" value="EFG_III"/>
    <property type="match status" value="1"/>
</dbReference>
<comment type="function">
    <text evidence="6">Catalyzes the GTP-dependent ribosomal translocation step during translation elongation. During this step, the ribosome changes from the pre-translocational (PRE) to the post-translocational (POST) state as the newly formed A-site-bound peptidyl-tRNA and P-site-bound deacylated tRNA move to the P and E sites, respectively. Catalyzes the coordinated movement of the two tRNA molecules, the mRNA and conformational changes in the ribosome.</text>
</comment>
<organism evidence="8 9">
    <name type="scientific">Candidatus Electronema aureum</name>
    <dbReference type="NCBI Taxonomy" id="2005002"/>
    <lineage>
        <taxon>Bacteria</taxon>
        <taxon>Pseudomonadati</taxon>
        <taxon>Thermodesulfobacteriota</taxon>
        <taxon>Desulfobulbia</taxon>
        <taxon>Desulfobulbales</taxon>
        <taxon>Desulfobulbaceae</taxon>
        <taxon>Candidatus Electronema</taxon>
    </lineage>
</organism>
<keyword evidence="5" id="KW-0342">GTP-binding</keyword>
<evidence type="ECO:0000313" key="9">
    <source>
        <dbReference type="Proteomes" id="UP000316238"/>
    </source>
</evidence>
<evidence type="ECO:0000256" key="1">
    <source>
        <dbReference type="ARBA" id="ARBA00017872"/>
    </source>
</evidence>
<sequence length="689" mass="75919">MRDVQQIRNMVILGHGHSGKTTLSEALLFTADAVGRLGRVDEGSSVLDFEEEEIHRKISISAAFGHLQWQGCEIFLTDTPGDDNFINETKFAARLADSALLTVGGVLGVRSQTERFVDLITERKLPCLICITKMDRERANFLETFDEIRQTFATLNPAVIYLPIGAEKDFKGVVDVINNRALFFRPDGTTDRAEIPAELVDEVDARRASLMEYVAETDDDLLEHFLEEGELSDEALKNGLAAAVRQGKIAPVLPCSPLNNAGSSVILDTIAHLLPSPDQRPVLIGTHPKTKELVQRRGLAEAPFSAQVLKTTADPFIGRLTVFRVLSGTLKGDSFYNSTKGESERFSHLFLIHGKEEKEVESVCAGMIAAVAKLKNTGTGDTLCEEGNPVVYEPIEPLPPVISYAVTAKVEKDEEKLFSALTKMLDEDLTLRLTRQTQTHEVLLSGIGQVHLEVIKERLKRKFGVEMDLAVPKIPYRETLKGKATAQGKHKKQSGGRGQFGDCTIEIEPLKNGEHFEFVDKIVGGTIPQQYRPAVEKGIVEAMEKGVLAGYPFEGLKISLLDGSYHNVDSSEMAFKIAGSLAFKQAVMLAHPVLLEPVMEMEIRVDKEHVGDVMGDLNSRRGKVLGMDSNSRREIIRAQVPQAEIQLYGLELTSMTGGRGTFTVKFSHYEEVPAHIAQKIIAAHVVDVE</sequence>
<evidence type="ECO:0000256" key="5">
    <source>
        <dbReference type="ARBA" id="ARBA00023134"/>
    </source>
</evidence>
<dbReference type="FunFam" id="3.30.70.240:FF:000001">
    <property type="entry name" value="Elongation factor G"/>
    <property type="match status" value="1"/>
</dbReference>
<protein>
    <recommendedName>
        <fullName evidence="1">Elongation factor G</fullName>
    </recommendedName>
</protein>
<dbReference type="InterPro" id="IPR035649">
    <property type="entry name" value="EFG_V"/>
</dbReference>
<dbReference type="InterPro" id="IPR000640">
    <property type="entry name" value="EFG_V-like"/>
</dbReference>
<dbReference type="CDD" id="cd01434">
    <property type="entry name" value="EFG_mtEFG1_IV"/>
    <property type="match status" value="1"/>
</dbReference>
<dbReference type="PANTHER" id="PTHR43261">
    <property type="entry name" value="TRANSLATION ELONGATION FACTOR G-RELATED"/>
    <property type="match status" value="1"/>
</dbReference>
<dbReference type="InterPro" id="IPR020568">
    <property type="entry name" value="Ribosomal_Su5_D2-typ_SF"/>
</dbReference>
<dbReference type="Pfam" id="PF00009">
    <property type="entry name" value="GTP_EFTU"/>
    <property type="match status" value="1"/>
</dbReference>
<accession>A0A521G165</accession>
<dbReference type="Pfam" id="PF03764">
    <property type="entry name" value="EFG_IV"/>
    <property type="match status" value="1"/>
</dbReference>
<dbReference type="InterPro" id="IPR014721">
    <property type="entry name" value="Ribsml_uS5_D2-typ_fold_subgr"/>
</dbReference>
<dbReference type="Gene3D" id="2.40.30.10">
    <property type="entry name" value="Translation factors"/>
    <property type="match status" value="1"/>
</dbReference>
<evidence type="ECO:0000256" key="4">
    <source>
        <dbReference type="ARBA" id="ARBA00022917"/>
    </source>
</evidence>
<reference evidence="8" key="1">
    <citation type="submission" date="2017-07" db="EMBL/GenBank/DDBJ databases">
        <title>The cable genome - Insights into the physiology and evolution of filamentous bacteria capable of sulfide oxidation via long distance electron transfer.</title>
        <authorList>
            <person name="Thorup C."/>
            <person name="Bjerg J.T."/>
            <person name="Schreiber L."/>
            <person name="Nielsen L.P."/>
            <person name="Kjeldsen K.U."/>
            <person name="Boesen T."/>
            <person name="Boggild A."/>
            <person name="Meysman F."/>
            <person name="Geelhoed J."/>
            <person name="Schramm A."/>
        </authorList>
    </citation>
    <scope>NUCLEOTIDE SEQUENCE [LARGE SCALE GENOMIC DNA]</scope>
    <source>
        <strain evidence="8">GS</strain>
    </source>
</reference>
<feature type="domain" description="Tr-type G" evidence="7">
    <location>
        <begin position="5"/>
        <end position="278"/>
    </location>
</feature>
<name>A0A521G165_9BACT</name>
<dbReference type="InterPro" id="IPR053905">
    <property type="entry name" value="EF-G-like_DII"/>
</dbReference>
<evidence type="ECO:0000259" key="7">
    <source>
        <dbReference type="PROSITE" id="PS51722"/>
    </source>
</evidence>
<gene>
    <name evidence="8" type="ORF">CDV28_11831</name>
</gene>
<dbReference type="AlphaFoldDB" id="A0A521G165"/>
<keyword evidence="4" id="KW-0648">Protein biosynthesis</keyword>
<comment type="caution">
    <text evidence="8">The sequence shown here is derived from an EMBL/GenBank/DDBJ whole genome shotgun (WGS) entry which is preliminary data.</text>
</comment>
<dbReference type="CDD" id="cd04170">
    <property type="entry name" value="EF-G_bact"/>
    <property type="match status" value="1"/>
</dbReference>
<dbReference type="CDD" id="cd03713">
    <property type="entry name" value="EFG_mtEFG_C"/>
    <property type="match status" value="1"/>
</dbReference>
<dbReference type="Pfam" id="PF22042">
    <property type="entry name" value="EF-G_D2"/>
    <property type="match status" value="1"/>
</dbReference>
<dbReference type="InterPro" id="IPR047872">
    <property type="entry name" value="EFG_IV"/>
</dbReference>
<evidence type="ECO:0000256" key="6">
    <source>
        <dbReference type="ARBA" id="ARBA00024731"/>
    </source>
</evidence>
<proteinExistence type="predicted"/>
<dbReference type="Gene3D" id="3.30.70.240">
    <property type="match status" value="1"/>
</dbReference>
<dbReference type="GO" id="GO:0032790">
    <property type="term" value="P:ribosome disassembly"/>
    <property type="evidence" value="ECO:0007669"/>
    <property type="project" value="TreeGrafter"/>
</dbReference>
<dbReference type="InterPro" id="IPR009022">
    <property type="entry name" value="EFG_III"/>
</dbReference>
<dbReference type="InterPro" id="IPR000795">
    <property type="entry name" value="T_Tr_GTP-bd_dom"/>
</dbReference>
<dbReference type="EMBL" id="NQJD01000018">
    <property type="protein sequence ID" value="TAA74757.1"/>
    <property type="molecule type" value="Genomic_DNA"/>
</dbReference>
<evidence type="ECO:0000256" key="3">
    <source>
        <dbReference type="ARBA" id="ARBA00022768"/>
    </source>
</evidence>
<dbReference type="GO" id="GO:0005525">
    <property type="term" value="F:GTP binding"/>
    <property type="evidence" value="ECO:0007669"/>
    <property type="project" value="UniProtKB-KW"/>
</dbReference>
<evidence type="ECO:0000256" key="2">
    <source>
        <dbReference type="ARBA" id="ARBA00022741"/>
    </source>
</evidence>
<dbReference type="Gene3D" id="3.40.50.300">
    <property type="entry name" value="P-loop containing nucleotide triphosphate hydrolases"/>
    <property type="match status" value="1"/>
</dbReference>
<keyword evidence="9" id="KW-1185">Reference proteome</keyword>
<dbReference type="FunFam" id="3.30.230.10:FF:000003">
    <property type="entry name" value="Elongation factor G"/>
    <property type="match status" value="1"/>
</dbReference>
<dbReference type="SMART" id="SM00838">
    <property type="entry name" value="EFG_C"/>
    <property type="match status" value="1"/>
</dbReference>
<dbReference type="NCBIfam" id="NF009381">
    <property type="entry name" value="PRK12740.1-5"/>
    <property type="match status" value="1"/>
</dbReference>
<dbReference type="InterPro" id="IPR005517">
    <property type="entry name" value="Transl_elong_EFG/EF2_IV"/>
</dbReference>
<dbReference type="SMART" id="SM00889">
    <property type="entry name" value="EFG_IV"/>
    <property type="match status" value="1"/>
</dbReference>
<dbReference type="SUPFAM" id="SSF54980">
    <property type="entry name" value="EF-G C-terminal domain-like"/>
    <property type="match status" value="2"/>
</dbReference>
<dbReference type="InterPro" id="IPR041095">
    <property type="entry name" value="EFG_II"/>
</dbReference>
<keyword evidence="3 8" id="KW-0251">Elongation factor</keyword>
<dbReference type="SUPFAM" id="SSF54211">
    <property type="entry name" value="Ribosomal protein S5 domain 2-like"/>
    <property type="match status" value="1"/>
</dbReference>
<dbReference type="CDD" id="cd04088">
    <property type="entry name" value="EFG_mtEFG_II"/>
    <property type="match status" value="1"/>
</dbReference>
<dbReference type="InterPro" id="IPR027417">
    <property type="entry name" value="P-loop_NTPase"/>
</dbReference>
<dbReference type="Gene3D" id="3.30.230.10">
    <property type="match status" value="1"/>
</dbReference>
<dbReference type="NCBIfam" id="NF009379">
    <property type="entry name" value="PRK12740.1-3"/>
    <property type="match status" value="1"/>
</dbReference>
<dbReference type="Proteomes" id="UP000316238">
    <property type="component" value="Unassembled WGS sequence"/>
</dbReference>
<dbReference type="SUPFAM" id="SSF50447">
    <property type="entry name" value="Translation proteins"/>
    <property type="match status" value="1"/>
</dbReference>
<dbReference type="NCBIfam" id="NF009891">
    <property type="entry name" value="PRK13351.1-1"/>
    <property type="match status" value="1"/>
</dbReference>
<dbReference type="GO" id="GO:0003924">
    <property type="term" value="F:GTPase activity"/>
    <property type="evidence" value="ECO:0007669"/>
    <property type="project" value="InterPro"/>
</dbReference>
<dbReference type="CDD" id="cd16262">
    <property type="entry name" value="EFG_III"/>
    <property type="match status" value="1"/>
</dbReference>
<keyword evidence="2" id="KW-0547">Nucleotide-binding</keyword>
<dbReference type="SUPFAM" id="SSF52540">
    <property type="entry name" value="P-loop containing nucleoside triphosphate hydrolases"/>
    <property type="match status" value="1"/>
</dbReference>
<dbReference type="PROSITE" id="PS51722">
    <property type="entry name" value="G_TR_2"/>
    <property type="match status" value="1"/>
</dbReference>
<dbReference type="PANTHER" id="PTHR43261:SF7">
    <property type="entry name" value="ELONGATION FACTOR G-LIKE PROTEIN"/>
    <property type="match status" value="1"/>
</dbReference>
<evidence type="ECO:0000313" key="8">
    <source>
        <dbReference type="EMBL" id="TAA74757.1"/>
    </source>
</evidence>
<dbReference type="Pfam" id="PF00679">
    <property type="entry name" value="EFG_C"/>
    <property type="match status" value="1"/>
</dbReference>
<dbReference type="GO" id="GO:0003746">
    <property type="term" value="F:translation elongation factor activity"/>
    <property type="evidence" value="ECO:0007669"/>
    <property type="project" value="UniProtKB-KW"/>
</dbReference>
<dbReference type="Gene3D" id="3.30.70.870">
    <property type="entry name" value="Elongation Factor G (Translational Gtpase), domain 3"/>
    <property type="match status" value="1"/>
</dbReference>
<dbReference type="InterPro" id="IPR035647">
    <property type="entry name" value="EFG_III/V"/>
</dbReference>
<dbReference type="InterPro" id="IPR009000">
    <property type="entry name" value="Transl_B-barrel_sf"/>
</dbReference>